<feature type="region of interest" description="Disordered" evidence="4">
    <location>
        <begin position="178"/>
        <end position="216"/>
    </location>
</feature>
<comment type="caution">
    <text evidence="6">The sequence shown here is derived from an EMBL/GenBank/DDBJ whole genome shotgun (WGS) entry which is preliminary data.</text>
</comment>
<organism evidence="6 7">
    <name type="scientific">Penicillium chrysogenum</name>
    <name type="common">Penicillium notatum</name>
    <dbReference type="NCBI Taxonomy" id="5076"/>
    <lineage>
        <taxon>Eukaryota</taxon>
        <taxon>Fungi</taxon>
        <taxon>Dikarya</taxon>
        <taxon>Ascomycota</taxon>
        <taxon>Pezizomycotina</taxon>
        <taxon>Eurotiomycetes</taxon>
        <taxon>Eurotiomycetidae</taxon>
        <taxon>Eurotiales</taxon>
        <taxon>Aspergillaceae</taxon>
        <taxon>Penicillium</taxon>
        <taxon>Penicillium chrysogenum species complex</taxon>
    </lineage>
</organism>
<evidence type="ECO:0000313" key="7">
    <source>
        <dbReference type="Proteomes" id="UP001220256"/>
    </source>
</evidence>
<feature type="region of interest" description="Disordered" evidence="4">
    <location>
        <begin position="347"/>
        <end position="384"/>
    </location>
</feature>
<keyword evidence="7" id="KW-1185">Reference proteome</keyword>
<evidence type="ECO:0000313" key="6">
    <source>
        <dbReference type="EMBL" id="KAJ5264974.1"/>
    </source>
</evidence>
<feature type="compositionally biased region" description="Polar residues" evidence="4">
    <location>
        <begin position="250"/>
        <end position="259"/>
    </location>
</feature>
<feature type="domain" description="HSF-type DNA-binding" evidence="5">
    <location>
        <begin position="264"/>
        <end position="332"/>
    </location>
</feature>
<feature type="compositionally biased region" description="Low complexity" evidence="4">
    <location>
        <begin position="355"/>
        <end position="372"/>
    </location>
</feature>
<proteinExistence type="predicted"/>
<dbReference type="Gene3D" id="1.10.10.10">
    <property type="entry name" value="Winged helix-like DNA-binding domain superfamily/Winged helix DNA-binding domain"/>
    <property type="match status" value="1"/>
</dbReference>
<evidence type="ECO:0000256" key="3">
    <source>
        <dbReference type="ARBA" id="ARBA00023242"/>
    </source>
</evidence>
<dbReference type="Pfam" id="PF00447">
    <property type="entry name" value="HSF_DNA-bind"/>
    <property type="match status" value="1"/>
</dbReference>
<comment type="subcellular location">
    <subcellularLocation>
        <location evidence="1">Nucleus</location>
    </subcellularLocation>
</comment>
<feature type="non-terminal residue" evidence="6">
    <location>
        <position position="1"/>
    </location>
</feature>
<evidence type="ECO:0000259" key="5">
    <source>
        <dbReference type="Pfam" id="PF00447"/>
    </source>
</evidence>
<dbReference type="InterPro" id="IPR000232">
    <property type="entry name" value="HSF_DNA-bd"/>
</dbReference>
<reference evidence="6 7" key="1">
    <citation type="journal article" date="2023" name="IMA Fungus">
        <title>Comparative genomic study of the Penicillium genus elucidates a diverse pangenome and 15 lateral gene transfer events.</title>
        <authorList>
            <person name="Petersen C."/>
            <person name="Sorensen T."/>
            <person name="Nielsen M.R."/>
            <person name="Sondergaard T.E."/>
            <person name="Sorensen J.L."/>
            <person name="Fitzpatrick D.A."/>
            <person name="Frisvad J.C."/>
            <person name="Nielsen K.L."/>
        </authorList>
    </citation>
    <scope>NUCLEOTIDE SEQUENCE [LARGE SCALE GENOMIC DNA]</scope>
    <source>
        <strain evidence="6 7">IBT 3361</strain>
    </source>
</reference>
<dbReference type="EMBL" id="JAPVEB010000004">
    <property type="protein sequence ID" value="KAJ5264974.1"/>
    <property type="molecule type" value="Genomic_DNA"/>
</dbReference>
<keyword evidence="2" id="KW-0238">DNA-binding</keyword>
<evidence type="ECO:0000256" key="4">
    <source>
        <dbReference type="SAM" id="MobiDB-lite"/>
    </source>
</evidence>
<keyword evidence="3" id="KW-0539">Nucleus</keyword>
<feature type="region of interest" description="Disordered" evidence="4">
    <location>
        <begin position="230"/>
        <end position="259"/>
    </location>
</feature>
<feature type="compositionally biased region" description="Basic residues" evidence="4">
    <location>
        <begin position="374"/>
        <end position="384"/>
    </location>
</feature>
<evidence type="ECO:0000256" key="2">
    <source>
        <dbReference type="ARBA" id="ARBA00023125"/>
    </source>
</evidence>
<sequence length="384" mass="42419">LLITINNFISRRHDNGLNPLKLADTSLSEFSAELRNYLSIINEGGSIALGRGDDLASIGLSRGLESLFSTPTPLVREGPPLTWTSVVLFAGPRFDGAAQLKVGGSRVELPEIDYQLLLCKTAIQELVDTRKTISEVLEQISLVEQCLRNHRNLVSQLSGNKHPAVSRGWDLPFNSTGSSVSTHGVYSPHASAEDESSGYRPPSAHMTMHHASDERDDGLTEQINRELNDPAIPCVTTPGNSPQRDGLQPRNGTQPRPRLHTSNFIQSLSEILDDPENGEVMCWSEDGKSVSIAPESKCPANILTGILARKSTKSYQSLIRRLYYFGFRKIGEDVYYYDSYVRGQPNSIRPTREMSGSPSHPSPPRGRQSGPRYKIVKKRPRTSV</sequence>
<protein>
    <recommendedName>
        <fullName evidence="5">HSF-type DNA-binding domain-containing protein</fullName>
    </recommendedName>
</protein>
<dbReference type="SUPFAM" id="SSF46785">
    <property type="entry name" value="Winged helix' DNA-binding domain"/>
    <property type="match status" value="1"/>
</dbReference>
<accession>A0ABQ8WF90</accession>
<evidence type="ECO:0000256" key="1">
    <source>
        <dbReference type="ARBA" id="ARBA00004123"/>
    </source>
</evidence>
<name>A0ABQ8WF90_PENCH</name>
<dbReference type="InterPro" id="IPR036388">
    <property type="entry name" value="WH-like_DNA-bd_sf"/>
</dbReference>
<gene>
    <name evidence="6" type="ORF">N7505_007767</name>
</gene>
<dbReference type="Proteomes" id="UP001220256">
    <property type="component" value="Unassembled WGS sequence"/>
</dbReference>
<dbReference type="InterPro" id="IPR036390">
    <property type="entry name" value="WH_DNA-bd_sf"/>
</dbReference>